<proteinExistence type="predicted"/>
<dbReference type="AlphaFoldDB" id="A0A3S1DHU0"/>
<keyword evidence="1" id="KW-0946">Virion</keyword>
<dbReference type="OrthoDB" id="6440753at2"/>
<gene>
    <name evidence="1" type="ORF">ELY33_17170</name>
</gene>
<accession>A0A3S1DHU0</accession>
<sequence length="334" mass="36258">MATVRLSDIIDTTVFQDLPPVNDPMLTRLLQSGVITRSALLNSIANAPGRMAELPFWNDLDPNDEPNMSNDDPASTAAAKKVVQGKQIGYVSYLNQGWSETDLAAEMVMGGRAMNQIRSRVDTYWNRQWQKRLISAALGVLADNEANGAGDMLYATTTDPFTKAGFIKSAGTMGDLRDQITAMAVHSSVRDQMDFNDQIDYIRDSEGNLIGESYSGKLLIVDDGLPAIDAGTGNIDYISVLFGAGAFGYGEGTPTTPTEVEREASQGNGAGVETLWSRKTWLLHPFGYQASAPTGQSHTRAELESAANWARVVPRKTIPMAFLRTRNDGEIPTT</sequence>
<evidence type="ECO:0000313" key="1">
    <source>
        <dbReference type="EMBL" id="RUR26839.1"/>
    </source>
</evidence>
<evidence type="ECO:0000313" key="2">
    <source>
        <dbReference type="Proteomes" id="UP000287336"/>
    </source>
</evidence>
<reference evidence="1 2" key="1">
    <citation type="submission" date="2018-12" db="EMBL/GenBank/DDBJ databases">
        <title>three novel Halomonas strain isolated from plants.</title>
        <authorList>
            <person name="Sun C."/>
        </authorList>
    </citation>
    <scope>NUCLEOTIDE SEQUENCE [LARGE SCALE GENOMIC DNA]</scope>
    <source>
        <strain evidence="1 2">DSM 19434</strain>
    </source>
</reference>
<organism evidence="1 2">
    <name type="scientific">Vreelandella andesensis</name>
    <dbReference type="NCBI Taxonomy" id="447567"/>
    <lineage>
        <taxon>Bacteria</taxon>
        <taxon>Pseudomonadati</taxon>
        <taxon>Pseudomonadota</taxon>
        <taxon>Gammaproteobacteria</taxon>
        <taxon>Oceanospirillales</taxon>
        <taxon>Halomonadaceae</taxon>
        <taxon>Vreelandella</taxon>
    </lineage>
</organism>
<comment type="caution">
    <text evidence="1">The sequence shown here is derived from an EMBL/GenBank/DDBJ whole genome shotgun (WGS) entry which is preliminary data.</text>
</comment>
<keyword evidence="2" id="KW-1185">Reference proteome</keyword>
<protein>
    <submittedName>
        <fullName evidence="1">Phage coat protein</fullName>
    </submittedName>
</protein>
<dbReference type="Proteomes" id="UP000287336">
    <property type="component" value="Unassembled WGS sequence"/>
</dbReference>
<dbReference type="RefSeq" id="WP_126949123.1">
    <property type="nucleotide sequence ID" value="NZ_RZHG01000030.1"/>
</dbReference>
<name>A0A3S1DHU0_9GAMM</name>
<keyword evidence="1" id="KW-0167">Capsid protein</keyword>
<dbReference type="EMBL" id="RZHG01000030">
    <property type="protein sequence ID" value="RUR26839.1"/>
    <property type="molecule type" value="Genomic_DNA"/>
</dbReference>